<evidence type="ECO:0000256" key="1">
    <source>
        <dbReference type="SAM" id="MobiDB-lite"/>
    </source>
</evidence>
<feature type="region of interest" description="Disordered" evidence="1">
    <location>
        <begin position="26"/>
        <end position="164"/>
    </location>
</feature>
<feature type="compositionally biased region" description="Low complexity" evidence="1">
    <location>
        <begin position="91"/>
        <end position="112"/>
    </location>
</feature>
<organism evidence="3 4">
    <name type="scientific">Streptomyces solicavernae</name>
    <dbReference type="NCBI Taxonomy" id="3043614"/>
    <lineage>
        <taxon>Bacteria</taxon>
        <taxon>Bacillati</taxon>
        <taxon>Actinomycetota</taxon>
        <taxon>Actinomycetes</taxon>
        <taxon>Kitasatosporales</taxon>
        <taxon>Streptomycetaceae</taxon>
        <taxon>Streptomyces</taxon>
    </lineage>
</organism>
<feature type="signal peptide" evidence="2">
    <location>
        <begin position="1"/>
        <end position="18"/>
    </location>
</feature>
<dbReference type="RefSeq" id="WP_282514543.1">
    <property type="nucleotide sequence ID" value="NZ_JASCIR010000014.1"/>
</dbReference>
<gene>
    <name evidence="3" type="ORF">QIS99_18105</name>
</gene>
<name>A0ABT6RUI2_9ACTN</name>
<evidence type="ECO:0000256" key="2">
    <source>
        <dbReference type="SAM" id="SignalP"/>
    </source>
</evidence>
<feature type="chain" id="PRO_5045880103" description="Lipoprotein" evidence="2">
    <location>
        <begin position="19"/>
        <end position="174"/>
    </location>
</feature>
<dbReference type="EMBL" id="JASCIR010000014">
    <property type="protein sequence ID" value="MDI3388099.1"/>
    <property type="molecule type" value="Genomic_DNA"/>
</dbReference>
<keyword evidence="2" id="KW-0732">Signal</keyword>
<reference evidence="3 4" key="1">
    <citation type="submission" date="2023-05" db="EMBL/GenBank/DDBJ databases">
        <title>Draft genome sequence of Streptomyces sp. B-S-A8 isolated from a cave soil in Thailand.</title>
        <authorList>
            <person name="Chamroensaksri N."/>
            <person name="Muangham S."/>
        </authorList>
    </citation>
    <scope>NUCLEOTIDE SEQUENCE [LARGE SCALE GENOMIC DNA]</scope>
    <source>
        <strain evidence="3 4">B-S-A8</strain>
    </source>
</reference>
<keyword evidence="4" id="KW-1185">Reference proteome</keyword>
<evidence type="ECO:0008006" key="5">
    <source>
        <dbReference type="Google" id="ProtNLM"/>
    </source>
</evidence>
<evidence type="ECO:0000313" key="3">
    <source>
        <dbReference type="EMBL" id="MDI3388099.1"/>
    </source>
</evidence>
<evidence type="ECO:0000313" key="4">
    <source>
        <dbReference type="Proteomes" id="UP001224661"/>
    </source>
</evidence>
<proteinExistence type="predicted"/>
<accession>A0ABT6RUI2</accession>
<sequence length="174" mass="17524">MHRTRTAAALLIAMTASAVSGCVSVGGPAVPQPHSRSDGAEPQPAPQARGGSGPRLVTAPAQEALRMMDPAAPQSIDSLHAPEQPKHDHSPANPASGSGQGSGPVPSEQPGQHRLADGTNRSGLTGAGTSPLPGTLVPPKSLLPGGDPCGLGEQYGQWDPGSPQDRICRAEYGS</sequence>
<dbReference type="Proteomes" id="UP001224661">
    <property type="component" value="Unassembled WGS sequence"/>
</dbReference>
<comment type="caution">
    <text evidence="3">The sequence shown here is derived from an EMBL/GenBank/DDBJ whole genome shotgun (WGS) entry which is preliminary data.</text>
</comment>
<protein>
    <recommendedName>
        <fullName evidence="5">Lipoprotein</fullName>
    </recommendedName>
</protein>
<dbReference type="PROSITE" id="PS51257">
    <property type="entry name" value="PROKAR_LIPOPROTEIN"/>
    <property type="match status" value="1"/>
</dbReference>